<name>A0ABP1QPI6_9HEXA</name>
<evidence type="ECO:0000259" key="3">
    <source>
        <dbReference type="Pfam" id="PF01248"/>
    </source>
</evidence>
<keyword evidence="2" id="KW-0687">Ribonucleoprotein</keyword>
<keyword evidence="5" id="KW-1185">Reference proteome</keyword>
<evidence type="ECO:0000256" key="2">
    <source>
        <dbReference type="ARBA" id="ARBA00023274"/>
    </source>
</evidence>
<accession>A0ABP1QPI6</accession>
<dbReference type="Proteomes" id="UP001642540">
    <property type="component" value="Unassembled WGS sequence"/>
</dbReference>
<dbReference type="InterPro" id="IPR004038">
    <property type="entry name" value="Ribosomal_eL8/eL30/eS12/Gad45"/>
</dbReference>
<sequence length="150" mass="16613">MADMDESVTGANELTYEEKVARASIISKPMASKKLAKKLFKLVKKASKQKNFLRSGLKIVQARIRKGETGLVIFAGNACPIEVICHLPGVCEDKGMPYVYVPTGKDLGVAMGVKRCCLVVMIRPHEDYQELYDEMVEEVKLLPPPESIEA</sequence>
<dbReference type="PRINTS" id="PR00881">
    <property type="entry name" value="L7ARS6FAMILY"/>
</dbReference>
<dbReference type="Pfam" id="PF01248">
    <property type="entry name" value="Ribosomal_L7Ae"/>
    <property type="match status" value="1"/>
</dbReference>
<evidence type="ECO:0000313" key="5">
    <source>
        <dbReference type="Proteomes" id="UP001642540"/>
    </source>
</evidence>
<gene>
    <name evidence="4" type="ORF">ODALV1_LOCUS12363</name>
</gene>
<dbReference type="InterPro" id="IPR018492">
    <property type="entry name" value="Ribosomal_eL8/Nhp2"/>
</dbReference>
<evidence type="ECO:0000256" key="1">
    <source>
        <dbReference type="ARBA" id="ARBA00007337"/>
    </source>
</evidence>
<comment type="caution">
    <text evidence="4">The sequence shown here is derived from an EMBL/GenBank/DDBJ whole genome shotgun (WGS) entry which is preliminary data.</text>
</comment>
<feature type="domain" description="Ribosomal protein eL8/eL30/eS12/Gadd45" evidence="3">
    <location>
        <begin position="38"/>
        <end position="131"/>
    </location>
</feature>
<dbReference type="InterPro" id="IPR050257">
    <property type="entry name" value="eL8/uL1-like"/>
</dbReference>
<reference evidence="4 5" key="1">
    <citation type="submission" date="2024-08" db="EMBL/GenBank/DDBJ databases">
        <authorList>
            <person name="Cucini C."/>
            <person name="Frati F."/>
        </authorList>
    </citation>
    <scope>NUCLEOTIDE SEQUENCE [LARGE SCALE GENOMIC DNA]</scope>
</reference>
<dbReference type="PANTHER" id="PTHR23105">
    <property type="entry name" value="RIBOSOMAL PROTEIN L7AE FAMILY MEMBER"/>
    <property type="match status" value="1"/>
</dbReference>
<proteinExistence type="inferred from homology"/>
<comment type="similarity">
    <text evidence="1">Belongs to the eukaryotic ribosomal protein eL8 family.</text>
</comment>
<dbReference type="InterPro" id="IPR029064">
    <property type="entry name" value="Ribosomal_eL30-like_sf"/>
</dbReference>
<organism evidence="4 5">
    <name type="scientific">Orchesella dallaii</name>
    <dbReference type="NCBI Taxonomy" id="48710"/>
    <lineage>
        <taxon>Eukaryota</taxon>
        <taxon>Metazoa</taxon>
        <taxon>Ecdysozoa</taxon>
        <taxon>Arthropoda</taxon>
        <taxon>Hexapoda</taxon>
        <taxon>Collembola</taxon>
        <taxon>Entomobryomorpha</taxon>
        <taxon>Entomobryoidea</taxon>
        <taxon>Orchesellidae</taxon>
        <taxon>Orchesellinae</taxon>
        <taxon>Orchesella</taxon>
    </lineage>
</organism>
<dbReference type="EMBL" id="CAXLJM020000038">
    <property type="protein sequence ID" value="CAL8106460.1"/>
    <property type="molecule type" value="Genomic_DNA"/>
</dbReference>
<dbReference type="SUPFAM" id="SSF55315">
    <property type="entry name" value="L30e-like"/>
    <property type="match status" value="1"/>
</dbReference>
<evidence type="ECO:0000313" key="4">
    <source>
        <dbReference type="EMBL" id="CAL8106460.1"/>
    </source>
</evidence>
<protein>
    <recommendedName>
        <fullName evidence="3">Ribosomal protein eL8/eL30/eS12/Gadd45 domain-containing protein</fullName>
    </recommendedName>
</protein>
<dbReference type="Gene3D" id="3.30.1330.30">
    <property type="match status" value="1"/>
</dbReference>